<proteinExistence type="inferred from homology"/>
<reference evidence="11 12" key="1">
    <citation type="journal article" date="2019" name="Sci. Rep.">
        <title>Comparative genomics of chytrid fungi reveal insights into the obligate biotrophic and pathogenic lifestyle of Synchytrium endobioticum.</title>
        <authorList>
            <person name="van de Vossenberg B.T.L.H."/>
            <person name="Warris S."/>
            <person name="Nguyen H.D.T."/>
            <person name="van Gent-Pelzer M.P.E."/>
            <person name="Joly D.L."/>
            <person name="van de Geest H.C."/>
            <person name="Bonants P.J.M."/>
            <person name="Smith D.S."/>
            <person name="Levesque C.A."/>
            <person name="van der Lee T.A.J."/>
        </authorList>
    </citation>
    <scope>NUCLEOTIDE SEQUENCE [LARGE SCALE GENOMIC DNA]</scope>
    <source>
        <strain evidence="11 12">CBS 675.73</strain>
    </source>
</reference>
<dbReference type="EC" id="1.14.18.1" evidence="2"/>
<gene>
    <name evidence="11" type="ORF">CcCBS67573_g07688</name>
</gene>
<keyword evidence="3" id="KW-0479">Metal-binding</keyword>
<evidence type="ECO:0000256" key="9">
    <source>
        <dbReference type="SAM" id="SignalP"/>
    </source>
</evidence>
<dbReference type="EMBL" id="QEAP01000423">
    <property type="protein sequence ID" value="TPX66887.1"/>
    <property type="molecule type" value="Genomic_DNA"/>
</dbReference>
<protein>
    <recommendedName>
        <fullName evidence="2">tyrosinase</fullName>
        <ecNumber evidence="2">1.14.18.1</ecNumber>
    </recommendedName>
</protein>
<evidence type="ECO:0000313" key="12">
    <source>
        <dbReference type="Proteomes" id="UP000320333"/>
    </source>
</evidence>
<sequence length="607" mass="67960">MQLIGILSAALALIQATAMASTSNAYPDHIGVHRAGAERQHMSAIGTDGLMYMPVLLPPRSPRLFRPKNIRAYSLFLQAFYYMKTLPETDPRSFAAIANIHGEPEGMPYDNYPGPKGDSNRGYCKHADPLFPLWHRPYIALIESVIVEIATTVIAPTYTQNTTQWVALAKTIRFPYWDYASDAALKDPYPSIFSEPSVVILVGPNGAQFTMENPLVSFSLPEDIYDEMRSSGMRSQETYRTGSLSTHEVAQTRAQVRLLFDTTLEDWFAFSNTQMDSGDPENPRQFHSIEGIHNNIHGYVGSGSYMGNPASASYDPIFYFHHCNIDRLTALYQACFNEFPDPSIANTPLTPFRIRPGSNDAWTSYDSNSTRAFGYTYPELANGTRGTQLARSLYQTYTFVDPAGIVDTNPNRRRRDSVERRDMSTRDISSSPSMYQKATRYLERGFAKAYSLAGFKHRIEATTYTETKPTTPAGTDAAAFGGEAAYAHFSVDMHSIDEPFTVVFKVDGHAAGSSYVFATRKNHHGDVMVIGSSVVLTFELYQAGLLHKPEEWKKHVTVEIRDFVGDTVDLSRFPTLNVILRGCLHDAEDKDNNPYTQWSEDAIQLYP</sequence>
<dbReference type="GO" id="GO:0004503">
    <property type="term" value="F:tyrosinase activity"/>
    <property type="evidence" value="ECO:0007669"/>
    <property type="project" value="UniProtKB-EC"/>
</dbReference>
<dbReference type="PRINTS" id="PR00092">
    <property type="entry name" value="TYROSINASE"/>
</dbReference>
<evidence type="ECO:0000256" key="5">
    <source>
        <dbReference type="ARBA" id="ARBA00023101"/>
    </source>
</evidence>
<keyword evidence="5" id="KW-0470">Melanin biosynthesis</keyword>
<dbReference type="AlphaFoldDB" id="A0A507EU45"/>
<keyword evidence="4" id="KW-0186">Copper</keyword>
<feature type="domain" description="Tyrosinase copper-binding" evidence="10">
    <location>
        <begin position="315"/>
        <end position="326"/>
    </location>
</feature>
<evidence type="ECO:0000313" key="11">
    <source>
        <dbReference type="EMBL" id="TPX66887.1"/>
    </source>
</evidence>
<feature type="chain" id="PRO_5021308808" description="tyrosinase" evidence="9">
    <location>
        <begin position="26"/>
        <end position="607"/>
    </location>
</feature>
<organism evidence="11 12">
    <name type="scientific">Chytriomyces confervae</name>
    <dbReference type="NCBI Taxonomy" id="246404"/>
    <lineage>
        <taxon>Eukaryota</taxon>
        <taxon>Fungi</taxon>
        <taxon>Fungi incertae sedis</taxon>
        <taxon>Chytridiomycota</taxon>
        <taxon>Chytridiomycota incertae sedis</taxon>
        <taxon>Chytridiomycetes</taxon>
        <taxon>Chytridiales</taxon>
        <taxon>Chytriomycetaceae</taxon>
        <taxon>Chytriomyces</taxon>
    </lineage>
</organism>
<dbReference type="OrthoDB" id="6132182at2759"/>
<dbReference type="Pfam" id="PF00264">
    <property type="entry name" value="Tyrosinase"/>
    <property type="match status" value="1"/>
</dbReference>
<dbReference type="GO" id="GO:0042438">
    <property type="term" value="P:melanin biosynthetic process"/>
    <property type="evidence" value="ECO:0007669"/>
    <property type="project" value="UniProtKB-KW"/>
</dbReference>
<comment type="catalytic activity">
    <reaction evidence="7">
        <text>L-tyrosine + O2 = L-dopaquinone + H2O</text>
        <dbReference type="Rhea" id="RHEA:18117"/>
        <dbReference type="ChEBI" id="CHEBI:15377"/>
        <dbReference type="ChEBI" id="CHEBI:15379"/>
        <dbReference type="ChEBI" id="CHEBI:57924"/>
        <dbReference type="ChEBI" id="CHEBI:58315"/>
        <dbReference type="EC" id="1.14.18.1"/>
    </reaction>
</comment>
<comment type="catalytic activity">
    <reaction evidence="6">
        <text>2 L-dopa + O2 = 2 L-dopaquinone + 2 H2O</text>
        <dbReference type="Rhea" id="RHEA:34287"/>
        <dbReference type="ChEBI" id="CHEBI:15377"/>
        <dbReference type="ChEBI" id="CHEBI:15379"/>
        <dbReference type="ChEBI" id="CHEBI:57504"/>
        <dbReference type="ChEBI" id="CHEBI:57924"/>
        <dbReference type="EC" id="1.14.18.1"/>
    </reaction>
</comment>
<feature type="signal peptide" evidence="9">
    <location>
        <begin position="1"/>
        <end position="25"/>
    </location>
</feature>
<evidence type="ECO:0000256" key="1">
    <source>
        <dbReference type="ARBA" id="ARBA00009928"/>
    </source>
</evidence>
<evidence type="ECO:0000259" key="10">
    <source>
        <dbReference type="PROSITE" id="PS00498"/>
    </source>
</evidence>
<feature type="compositionally biased region" description="Basic and acidic residues" evidence="8">
    <location>
        <begin position="416"/>
        <end position="425"/>
    </location>
</feature>
<comment type="similarity">
    <text evidence="1">Belongs to the tyrosinase family.</text>
</comment>
<name>A0A507EU45_9FUNG</name>
<dbReference type="InterPro" id="IPR050316">
    <property type="entry name" value="Tyrosinase/Hemocyanin"/>
</dbReference>
<evidence type="ECO:0000256" key="3">
    <source>
        <dbReference type="ARBA" id="ARBA00022723"/>
    </source>
</evidence>
<dbReference type="PANTHER" id="PTHR11474:SF76">
    <property type="entry name" value="SHKT DOMAIN-CONTAINING PROTEIN"/>
    <property type="match status" value="1"/>
</dbReference>
<feature type="region of interest" description="Disordered" evidence="8">
    <location>
        <begin position="405"/>
        <end position="430"/>
    </location>
</feature>
<keyword evidence="12" id="KW-1185">Reference proteome</keyword>
<evidence type="ECO:0000256" key="8">
    <source>
        <dbReference type="SAM" id="MobiDB-lite"/>
    </source>
</evidence>
<dbReference type="Gene3D" id="1.10.1280.10">
    <property type="entry name" value="Di-copper center containing domain from catechol oxidase"/>
    <property type="match status" value="1"/>
</dbReference>
<comment type="caution">
    <text evidence="11">The sequence shown here is derived from an EMBL/GenBank/DDBJ whole genome shotgun (WGS) entry which is preliminary data.</text>
</comment>
<accession>A0A507EU45</accession>
<evidence type="ECO:0000256" key="6">
    <source>
        <dbReference type="ARBA" id="ARBA00048233"/>
    </source>
</evidence>
<dbReference type="PROSITE" id="PS00498">
    <property type="entry name" value="TYROSINASE_2"/>
    <property type="match status" value="1"/>
</dbReference>
<dbReference type="InterPro" id="IPR002227">
    <property type="entry name" value="Tyrosinase_Cu-bd"/>
</dbReference>
<dbReference type="STRING" id="246404.A0A507EU45"/>
<dbReference type="GO" id="GO:0046872">
    <property type="term" value="F:metal ion binding"/>
    <property type="evidence" value="ECO:0007669"/>
    <property type="project" value="UniProtKB-KW"/>
</dbReference>
<dbReference type="SUPFAM" id="SSF48056">
    <property type="entry name" value="Di-copper centre-containing domain"/>
    <property type="match status" value="1"/>
</dbReference>
<keyword evidence="9" id="KW-0732">Signal</keyword>
<evidence type="ECO:0000256" key="2">
    <source>
        <dbReference type="ARBA" id="ARBA00011906"/>
    </source>
</evidence>
<evidence type="ECO:0000256" key="4">
    <source>
        <dbReference type="ARBA" id="ARBA00023008"/>
    </source>
</evidence>
<dbReference type="InterPro" id="IPR008922">
    <property type="entry name" value="Di-copper_centre_dom_sf"/>
</dbReference>
<evidence type="ECO:0000256" key="7">
    <source>
        <dbReference type="ARBA" id="ARBA00048881"/>
    </source>
</evidence>
<dbReference type="Proteomes" id="UP000320333">
    <property type="component" value="Unassembled WGS sequence"/>
</dbReference>
<dbReference type="PANTHER" id="PTHR11474">
    <property type="entry name" value="TYROSINASE FAMILY MEMBER"/>
    <property type="match status" value="1"/>
</dbReference>